<proteinExistence type="predicted"/>
<organism evidence="2 3">
    <name type="scientific">Laodelphax striatellus</name>
    <name type="common">Small brown planthopper</name>
    <name type="synonym">Delphax striatella</name>
    <dbReference type="NCBI Taxonomy" id="195883"/>
    <lineage>
        <taxon>Eukaryota</taxon>
        <taxon>Metazoa</taxon>
        <taxon>Ecdysozoa</taxon>
        <taxon>Arthropoda</taxon>
        <taxon>Hexapoda</taxon>
        <taxon>Insecta</taxon>
        <taxon>Pterygota</taxon>
        <taxon>Neoptera</taxon>
        <taxon>Paraneoptera</taxon>
        <taxon>Hemiptera</taxon>
        <taxon>Auchenorrhyncha</taxon>
        <taxon>Fulgoroidea</taxon>
        <taxon>Delphacidae</taxon>
        <taxon>Criomorphinae</taxon>
        <taxon>Laodelphax</taxon>
    </lineage>
</organism>
<evidence type="ECO:0000256" key="1">
    <source>
        <dbReference type="SAM" id="MobiDB-lite"/>
    </source>
</evidence>
<keyword evidence="3" id="KW-1185">Reference proteome</keyword>
<protein>
    <submittedName>
        <fullName evidence="2">Uncharacterized protein</fullName>
    </submittedName>
</protein>
<dbReference type="AlphaFoldDB" id="A0A482X6T7"/>
<comment type="caution">
    <text evidence="2">The sequence shown here is derived from an EMBL/GenBank/DDBJ whole genome shotgun (WGS) entry which is preliminary data.</text>
</comment>
<dbReference type="InParanoid" id="A0A482X6T7"/>
<name>A0A482X6T7_LAOST</name>
<dbReference type="Proteomes" id="UP000291343">
    <property type="component" value="Unassembled WGS sequence"/>
</dbReference>
<gene>
    <name evidence="2" type="ORF">LSTR_LSTR000106</name>
</gene>
<evidence type="ECO:0000313" key="3">
    <source>
        <dbReference type="Proteomes" id="UP000291343"/>
    </source>
</evidence>
<accession>A0A482X6T7</accession>
<evidence type="ECO:0000313" key="2">
    <source>
        <dbReference type="EMBL" id="RZF41392.1"/>
    </source>
</evidence>
<dbReference type="EMBL" id="QKKF02016774">
    <property type="protein sequence ID" value="RZF41392.1"/>
    <property type="molecule type" value="Genomic_DNA"/>
</dbReference>
<feature type="compositionally biased region" description="Basic residues" evidence="1">
    <location>
        <begin position="69"/>
        <end position="78"/>
    </location>
</feature>
<sequence>MVHVRACVRACVRVSGLFPLSSAVNSQTLSNTERALASDNIVILDSMLLNPSPGDRHLTSSKCQPAQHCQRHNNNHST</sequence>
<feature type="region of interest" description="Disordered" evidence="1">
    <location>
        <begin position="55"/>
        <end position="78"/>
    </location>
</feature>
<reference evidence="2 3" key="1">
    <citation type="journal article" date="2017" name="Gigascience">
        <title>Genome sequence of the small brown planthopper, Laodelphax striatellus.</title>
        <authorList>
            <person name="Zhu J."/>
            <person name="Jiang F."/>
            <person name="Wang X."/>
            <person name="Yang P."/>
            <person name="Bao Y."/>
            <person name="Zhao W."/>
            <person name="Wang W."/>
            <person name="Lu H."/>
            <person name="Wang Q."/>
            <person name="Cui N."/>
            <person name="Li J."/>
            <person name="Chen X."/>
            <person name="Luo L."/>
            <person name="Yu J."/>
            <person name="Kang L."/>
            <person name="Cui F."/>
        </authorList>
    </citation>
    <scope>NUCLEOTIDE SEQUENCE [LARGE SCALE GENOMIC DNA]</scope>
    <source>
        <strain evidence="2">Lst14</strain>
    </source>
</reference>